<organism evidence="1 2">
    <name type="scientific">Chaenocephalus aceratus</name>
    <name type="common">Blackfin icefish</name>
    <name type="synonym">Chaenichthys aceratus</name>
    <dbReference type="NCBI Taxonomy" id="36190"/>
    <lineage>
        <taxon>Eukaryota</taxon>
        <taxon>Metazoa</taxon>
        <taxon>Chordata</taxon>
        <taxon>Craniata</taxon>
        <taxon>Vertebrata</taxon>
        <taxon>Euteleostomi</taxon>
        <taxon>Actinopterygii</taxon>
        <taxon>Neopterygii</taxon>
        <taxon>Teleostei</taxon>
        <taxon>Neoteleostei</taxon>
        <taxon>Acanthomorphata</taxon>
        <taxon>Eupercaria</taxon>
        <taxon>Perciformes</taxon>
        <taxon>Notothenioidei</taxon>
        <taxon>Channichthyidae</taxon>
        <taxon>Chaenocephalus</taxon>
    </lineage>
</organism>
<evidence type="ECO:0000313" key="2">
    <source>
        <dbReference type="Proteomes" id="UP001057452"/>
    </source>
</evidence>
<gene>
    <name evidence="1" type="ORF">KUCAC02_021272</name>
</gene>
<proteinExistence type="predicted"/>
<sequence length="364" mass="42540">LQVIGDWWSSLPSSTMSKHVEVWKQALSVILSDEPLHRNSEVRNLLLVLQYMYNANRRTAEPQQMPESKLCLLMNKEFLLQDLQLWRSRSQSKKNTEPLVLCSFPSVMDLVSKKYVFDRNAEYTKNEAQPPFFWEFFWEFGLPMPQDVVFEVDVRRGSVWKDTFEHLASINQSDYKIPLAVYYDGNLPRWDDSFGYVKYFFYEVFHEMVSAETGMFMYNDSKTLAWFPSKAAPEDQRYLHFGKLLGVKPSLGDMMEFNSFVGNGLKNILEDYTDDEIGILVLDFSIYWDGTNVDLDPQNPEKPLTGQEKEYVEAYVSHAFNTSVEGVFQEFKRGFFQVCDQDLVKLFRPRELQEVLAEIGHSLL</sequence>
<keyword evidence="2" id="KW-1185">Reference proteome</keyword>
<reference evidence="1" key="1">
    <citation type="submission" date="2022-05" db="EMBL/GenBank/DDBJ databases">
        <title>Chromosome-level genome of Chaenocephalus aceratus.</title>
        <authorList>
            <person name="Park H."/>
        </authorList>
    </citation>
    <scope>NUCLEOTIDE SEQUENCE</scope>
    <source>
        <strain evidence="1">KU_202001</strain>
    </source>
</reference>
<evidence type="ECO:0000313" key="1">
    <source>
        <dbReference type="EMBL" id="KAI4825592.1"/>
    </source>
</evidence>
<feature type="non-terminal residue" evidence="1">
    <location>
        <position position="1"/>
    </location>
</feature>
<dbReference type="Proteomes" id="UP001057452">
    <property type="component" value="Chromosome 6"/>
</dbReference>
<name>A0ACB9XH42_CHAAC</name>
<dbReference type="EMBL" id="CM043790">
    <property type="protein sequence ID" value="KAI4825592.1"/>
    <property type="molecule type" value="Genomic_DNA"/>
</dbReference>
<protein>
    <submittedName>
        <fullName evidence="1">Uncharacterized protein</fullName>
    </submittedName>
</protein>
<accession>A0ACB9XH42</accession>
<comment type="caution">
    <text evidence="1">The sequence shown here is derived from an EMBL/GenBank/DDBJ whole genome shotgun (WGS) entry which is preliminary data.</text>
</comment>